<comment type="caution">
    <text evidence="17">The sequence shown here is derived from an EMBL/GenBank/DDBJ whole genome shotgun (WGS) entry which is preliminary data.</text>
</comment>
<evidence type="ECO:0000256" key="13">
    <source>
        <dbReference type="SAM" id="MobiDB-lite"/>
    </source>
</evidence>
<keyword evidence="10" id="KW-0472">Membrane</keyword>
<evidence type="ECO:0000256" key="3">
    <source>
        <dbReference type="ARBA" id="ARBA00022614"/>
    </source>
</evidence>
<keyword evidence="17" id="KW-0675">Receptor</keyword>
<evidence type="ECO:0000259" key="16">
    <source>
        <dbReference type="PROSITE" id="PS50212"/>
    </source>
</evidence>
<sequence length="2172" mass="246634">MNCSHGPEGKNLDLRDTMAIYVRGQQRSNEEGSMRTIWWRFTVIVFCLHLCLSAELDVLRDLHQLSGGYYWKNNTGWLSEVVCSFYGIECDLEGHITKIDLSSNNLNGTITPHLGELNHLVHLDLSVNNLTGVIPHSAKRLHRLQTLKIYDNQLSEDLHEDLFDEMKELSLISLWRNRITGTIPSRILNISSLTHLDLRQNILEGELPECHSSINMSWLRLDDNKFTGVIPRSYSRMKGLIYLTLGANRMTGTLDGIFHDMSSLTHLDVGHNFFYGPIPDEFYETKLNILRLSGNQMTGTLPQSILQCKTIVELRINRNRLNGQLPSGIDGMINLRLFWLYGNDFSGPFPETIGNLSHLIVLMALQNRFNGSIPASLGRLNKLQILYLSDNRFVGQIPPELGNLTNLRHIILSQNYYLTGGVPLSFRNLKKIKLLNVNNCPKLSGTLDFLEGLTELEEFQGGFSHFHGSIPSSVSLMKHLKTFGAAGNSLTGSIPDFHPMANLSSLDLFNNRLSGLIPHEFGIDLRYLKLSHNHLGGFIRKEWTKYKNLATLELDNNNIGSSGPGYYDNNLSILHHLQKLQRFDVSNNPLGGELLVDTFDYLDEIQELRLSGCNLGGVVEVSYGGSAMPQLKVIDLSNNRFIRQLPFWLGGCKNVVYANMSHNRFTELSVSFAMMKNIQVLDLSHNSISGCLTNSVGMWPYMRELFLDNNRLTGSIPMEIGNLTRLMKLGLSQNDLTADSLEFLSSMNDLNTLDLSHNRISAVMPEGIGHYLSSLDLSHNFIYGSVPPSFFSLRYLTNIQLSHNRLNGTISSLASDPKVLDLSHNDFEGDVNFVSHLLSISILRLSNNRFAGQLPSLFNRKKLIEVDISNNRIDGQLPDFSGLPHLQRLNVSHNALTDRIPSFEGNVKMKVLDISHNNISHARQFSLPEDVTCTSEGNPLRCPISWDYITRCNSTCVAMGDQSVQQIIYHTDMDYSLFDHSLFLRSLSQLGNITQTRLNVNSTRRGSVIATIDVYPGTEGSMNEGSVEDTVAILKEITREEYETVGILLLAPVGEIAMDLDADARHLSIKHIFFGVMGGISFCIIVIAIFLPKYLKRRAAMSQYAMVDITQLNTATIKKSIIDFDELKDMEHIGSGAFGIVYRGQWRDTQVAVKQIRAEFVTQRQLKDFLHEVSILQGLKSHPNIVTFVGMTFPPQPLSLITEFCAGGSLYTYLRRNYCSLEDKLKFIGEIALGMLHLHKEKIIHRDLAVRNILLNKHLEAKVADFGLSREQENTDEASQTQSKVGPLKWMSPEAIRSREYSTKSDVFSFGVVIWEIFEPWAECSAVDAAIRVVHKDERLSIPDDCPLLIAEIMERCWLADRMQRPEFEEIRSILRAQMEMETAREAQTEDTALRDEGYAHEEELPEPYVHGTVGEYEEGEGEYDTELVEEEVLSDDAIRTICDQNLKRRAPWTPADVSSYHNNGSSYEAENRPYPPTFHLVRLTHRALKGEIKSDRRSKSVFREVQPSEAGQGRSIMMSARLRLEEKTQRGHRKTMEQPRIDQLSASVGPQKKILNSWQSPDDFIKKSTALYLTISRNSCNLTTTPQLRASLRVEQHHQNKPIHYSKTTPIAINNITTKINQEASSPPRSPHASSNVALLKTISDSDADRLRLQDGSSDPNFFESLRPSEVQNSPKLKRYSRIQSFMTKGSIFNNSRTNMPTGVQAFQMKMTASDLRAARKSITASTSAQILMRRRSRKDMSSVTRSGEVQLDDLGRVKNCNSEDAFNYLLNEPYCTLQEPEYVDSFLYGYRYHMTAKEVFRQLLNGWNGTGSRFWVAQIVSLWVRMISTDFQFGLRGAPDETNELANQLLAFLNEPDGQDYKTAIQAEVDVILKRNQSHYPEYISEKISMFNFLHGISCHIGKKNERPKSLLAKAKSKLTNSKDDSLEKSDKNLDLLGNKMDVLAQQITLWEHRTFCSIKMDELISKRWDSPDDRASPNVKQYIDNFNKVTFWVGSVIVSATDISKRVKILGKLIRLASKCLEMNNFNTSMELYLGINAREISRLTKTWEYKQAYATLEKALDLDMNHQNLRNVQMRTELPMNPYFALSLKDLTVVEEVHESRIEGRINLEKLRIITPILRDIHYQQTVPYDIREDITMQLKLDEMEVLDSSERWKKSLECEPSQRQASP</sequence>
<gene>
    <name evidence="17" type="ORF">PROFUN_13669</name>
</gene>
<evidence type="ECO:0000256" key="8">
    <source>
        <dbReference type="ARBA" id="ARBA00022777"/>
    </source>
</evidence>
<dbReference type="SMART" id="SM00365">
    <property type="entry name" value="LRR_SD22"/>
    <property type="match status" value="7"/>
</dbReference>
<dbReference type="FunFam" id="3.30.200.20:FF:000180">
    <property type="entry name" value="serine/threonine-protein kinase STY46-like"/>
    <property type="match status" value="1"/>
</dbReference>
<feature type="domain" description="Protein kinase" evidence="15">
    <location>
        <begin position="1127"/>
        <end position="1375"/>
    </location>
</feature>
<dbReference type="OrthoDB" id="26095at2759"/>
<dbReference type="Proteomes" id="UP000241769">
    <property type="component" value="Unassembled WGS sequence"/>
</dbReference>
<keyword evidence="8 17" id="KW-0418">Kinase</keyword>
<evidence type="ECO:0000256" key="11">
    <source>
        <dbReference type="PROSITE-ProRule" id="PRU00168"/>
    </source>
</evidence>
<dbReference type="GO" id="GO:0009653">
    <property type="term" value="P:anatomical structure morphogenesis"/>
    <property type="evidence" value="ECO:0007669"/>
    <property type="project" value="UniProtKB-ARBA"/>
</dbReference>
<dbReference type="SUPFAM" id="SSF56112">
    <property type="entry name" value="Protein kinase-like (PK-like)"/>
    <property type="match status" value="1"/>
</dbReference>
<dbReference type="SMART" id="SM00147">
    <property type="entry name" value="RasGEF"/>
    <property type="match status" value="1"/>
</dbReference>
<dbReference type="SUPFAM" id="SSF52058">
    <property type="entry name" value="L domain-like"/>
    <property type="match status" value="2"/>
</dbReference>
<dbReference type="PROSITE" id="PS00109">
    <property type="entry name" value="PROTEIN_KINASE_TYR"/>
    <property type="match status" value="1"/>
</dbReference>
<keyword evidence="4" id="KW-0808">Transferase</keyword>
<dbReference type="GO" id="GO:0007264">
    <property type="term" value="P:small GTPase-mediated signal transduction"/>
    <property type="evidence" value="ECO:0007669"/>
    <property type="project" value="InterPro"/>
</dbReference>
<dbReference type="InterPro" id="IPR032675">
    <property type="entry name" value="LRR_dom_sf"/>
</dbReference>
<dbReference type="InterPro" id="IPR000651">
    <property type="entry name" value="Ras-like_Gua-exchang_fac_N"/>
</dbReference>
<keyword evidence="3" id="KW-0433">Leucine-rich repeat</keyword>
<dbReference type="Pfam" id="PF13855">
    <property type="entry name" value="LRR_8"/>
    <property type="match status" value="3"/>
</dbReference>
<dbReference type="Gene3D" id="3.80.10.10">
    <property type="entry name" value="Ribonuclease Inhibitor"/>
    <property type="match status" value="4"/>
</dbReference>
<name>A0A2P6MN16_9EUKA</name>
<dbReference type="GO" id="GO:0005524">
    <property type="term" value="F:ATP binding"/>
    <property type="evidence" value="ECO:0007669"/>
    <property type="project" value="UniProtKB-UniRule"/>
</dbReference>
<dbReference type="Gene3D" id="1.10.510.10">
    <property type="entry name" value="Transferase(Phosphotransferase) domain 1"/>
    <property type="match status" value="1"/>
</dbReference>
<evidence type="ECO:0000256" key="7">
    <source>
        <dbReference type="ARBA" id="ARBA00022741"/>
    </source>
</evidence>
<dbReference type="GO" id="GO:0004713">
    <property type="term" value="F:protein tyrosine kinase activity"/>
    <property type="evidence" value="ECO:0007669"/>
    <property type="project" value="InterPro"/>
</dbReference>
<dbReference type="InterPro" id="IPR001611">
    <property type="entry name" value="Leu-rich_rpt"/>
</dbReference>
<keyword evidence="7 12" id="KW-0547">Nucleotide-binding</keyword>
<dbReference type="InterPro" id="IPR003591">
    <property type="entry name" value="Leu-rich_rpt_typical-subtyp"/>
</dbReference>
<dbReference type="FunFam" id="3.80.10.10:FF:000400">
    <property type="entry name" value="Nuclear pore complex protein NUP107"/>
    <property type="match status" value="1"/>
</dbReference>
<dbReference type="GO" id="GO:0005085">
    <property type="term" value="F:guanyl-nucleotide exchange factor activity"/>
    <property type="evidence" value="ECO:0007669"/>
    <property type="project" value="UniProtKB-KW"/>
</dbReference>
<dbReference type="InterPro" id="IPR008266">
    <property type="entry name" value="Tyr_kinase_AS"/>
</dbReference>
<feature type="domain" description="Ras-GEF" evidence="14">
    <location>
        <begin position="1942"/>
        <end position="2166"/>
    </location>
</feature>
<dbReference type="Gene3D" id="1.10.840.10">
    <property type="entry name" value="Ras guanine-nucleotide exchange factors catalytic domain"/>
    <property type="match status" value="1"/>
</dbReference>
<dbReference type="InterPro" id="IPR000719">
    <property type="entry name" value="Prot_kinase_dom"/>
</dbReference>
<dbReference type="InterPro" id="IPR036964">
    <property type="entry name" value="RASGEF_cat_dom_sf"/>
</dbReference>
<accession>A0A2P6MN16</accession>
<keyword evidence="6" id="KW-0677">Repeat</keyword>
<proteinExistence type="predicted"/>
<protein>
    <submittedName>
        <fullName evidence="17">Putative leucine-rich repeat receptor-like protein kinase</fullName>
    </submittedName>
</protein>
<evidence type="ECO:0000313" key="17">
    <source>
        <dbReference type="EMBL" id="PRP73093.1"/>
    </source>
</evidence>
<dbReference type="InterPro" id="IPR023578">
    <property type="entry name" value="Ras_GEF_dom_sf"/>
</dbReference>
<dbReference type="PROSITE" id="PS00107">
    <property type="entry name" value="PROTEIN_KINASE_ATP"/>
    <property type="match status" value="1"/>
</dbReference>
<comment type="subcellular location">
    <subcellularLocation>
        <location evidence="2">Cell membrane</location>
    </subcellularLocation>
    <subcellularLocation>
        <location evidence="1">Membrane</location>
        <topology evidence="1">Single-pass membrane protein</topology>
    </subcellularLocation>
</comment>
<dbReference type="Pfam" id="PF07714">
    <property type="entry name" value="PK_Tyr_Ser-Thr"/>
    <property type="match status" value="1"/>
</dbReference>
<dbReference type="InterPro" id="IPR017441">
    <property type="entry name" value="Protein_kinase_ATP_BS"/>
</dbReference>
<dbReference type="SUPFAM" id="SSF52047">
    <property type="entry name" value="RNI-like"/>
    <property type="match status" value="1"/>
</dbReference>
<dbReference type="InterPro" id="IPR011009">
    <property type="entry name" value="Kinase-like_dom_sf"/>
</dbReference>
<dbReference type="PROSITE" id="PS50009">
    <property type="entry name" value="RASGEF_CAT"/>
    <property type="match status" value="1"/>
</dbReference>
<dbReference type="InterPro" id="IPR001895">
    <property type="entry name" value="RASGEF_cat_dom"/>
</dbReference>
<evidence type="ECO:0000256" key="6">
    <source>
        <dbReference type="ARBA" id="ARBA00022737"/>
    </source>
</evidence>
<dbReference type="InterPro" id="IPR020635">
    <property type="entry name" value="Tyr_kinase_cat_dom"/>
</dbReference>
<dbReference type="FunFam" id="3.80.10.10:FF:000095">
    <property type="entry name" value="LRR receptor-like serine/threonine-protein kinase GSO1"/>
    <property type="match status" value="2"/>
</dbReference>
<evidence type="ECO:0000259" key="15">
    <source>
        <dbReference type="PROSITE" id="PS50011"/>
    </source>
</evidence>
<keyword evidence="18" id="KW-1185">Reference proteome</keyword>
<evidence type="ECO:0000256" key="1">
    <source>
        <dbReference type="ARBA" id="ARBA00004167"/>
    </source>
</evidence>
<evidence type="ECO:0000256" key="10">
    <source>
        <dbReference type="ARBA" id="ARBA00023136"/>
    </source>
</evidence>
<evidence type="ECO:0000313" key="18">
    <source>
        <dbReference type="Proteomes" id="UP000241769"/>
    </source>
</evidence>
<evidence type="ECO:0000256" key="4">
    <source>
        <dbReference type="ARBA" id="ARBA00022679"/>
    </source>
</evidence>
<feature type="domain" description="N-terminal Ras-GEF" evidence="16">
    <location>
        <begin position="1755"/>
        <end position="1875"/>
    </location>
</feature>
<evidence type="ECO:0000256" key="9">
    <source>
        <dbReference type="ARBA" id="ARBA00022840"/>
    </source>
</evidence>
<feature type="region of interest" description="Disordered" evidence="13">
    <location>
        <begin position="1495"/>
        <end position="1517"/>
    </location>
</feature>
<keyword evidence="11" id="KW-0344">Guanine-nucleotide releasing factor</keyword>
<dbReference type="SMART" id="SM00219">
    <property type="entry name" value="TyrKc"/>
    <property type="match status" value="1"/>
</dbReference>
<dbReference type="CDD" id="cd00192">
    <property type="entry name" value="PTKc"/>
    <property type="match status" value="1"/>
</dbReference>
<dbReference type="InterPro" id="IPR001245">
    <property type="entry name" value="Ser-Thr/Tyr_kinase_cat_dom"/>
</dbReference>
<dbReference type="PANTHER" id="PTHR48053">
    <property type="entry name" value="LEUCINE RICH REPEAT FAMILY PROTEIN, EXPRESSED"/>
    <property type="match status" value="1"/>
</dbReference>
<keyword evidence="9 12" id="KW-0067">ATP-binding</keyword>
<dbReference type="InParanoid" id="A0A2P6MN16"/>
<dbReference type="SMART" id="SM00369">
    <property type="entry name" value="LRR_TYP"/>
    <property type="match status" value="10"/>
</dbReference>
<feature type="region of interest" description="Disordered" evidence="13">
    <location>
        <begin position="1652"/>
        <end position="1676"/>
    </location>
</feature>
<dbReference type="Gene3D" id="3.30.200.20">
    <property type="entry name" value="Phosphorylase Kinase, domain 1"/>
    <property type="match status" value="1"/>
</dbReference>
<evidence type="ECO:0000256" key="12">
    <source>
        <dbReference type="PROSITE-ProRule" id="PRU10141"/>
    </source>
</evidence>
<evidence type="ECO:0000259" key="14">
    <source>
        <dbReference type="PROSITE" id="PS50009"/>
    </source>
</evidence>
<dbReference type="Pfam" id="PF00560">
    <property type="entry name" value="LRR_1"/>
    <property type="match status" value="5"/>
</dbReference>
<reference evidence="17 18" key="1">
    <citation type="journal article" date="2018" name="Genome Biol. Evol.">
        <title>Multiple Roots of Fruiting Body Formation in Amoebozoa.</title>
        <authorList>
            <person name="Hillmann F."/>
            <person name="Forbes G."/>
            <person name="Novohradska S."/>
            <person name="Ferling I."/>
            <person name="Riege K."/>
            <person name="Groth M."/>
            <person name="Westermann M."/>
            <person name="Marz M."/>
            <person name="Spaller T."/>
            <person name="Winckler T."/>
            <person name="Schaap P."/>
            <person name="Glockner G."/>
        </authorList>
    </citation>
    <scope>NUCLEOTIDE SEQUENCE [LARGE SCALE GENOMIC DNA]</scope>
    <source>
        <strain evidence="17 18">Jena</strain>
    </source>
</reference>
<dbReference type="Pfam" id="PF00617">
    <property type="entry name" value="RasGEF"/>
    <property type="match status" value="1"/>
</dbReference>
<keyword evidence="5" id="KW-0732">Signal</keyword>
<evidence type="ECO:0000256" key="2">
    <source>
        <dbReference type="ARBA" id="ARBA00004236"/>
    </source>
</evidence>
<dbReference type="EMBL" id="MDYQ01000673">
    <property type="protein sequence ID" value="PRP73093.1"/>
    <property type="molecule type" value="Genomic_DNA"/>
</dbReference>
<dbReference type="PROSITE" id="PS50212">
    <property type="entry name" value="RASGEF_NTER"/>
    <property type="match status" value="1"/>
</dbReference>
<dbReference type="InterPro" id="IPR051716">
    <property type="entry name" value="Plant_RL_S/T_kinase"/>
</dbReference>
<dbReference type="PANTHER" id="PTHR48053:SF164">
    <property type="entry name" value="LEUCINE-RICH REPEAT-CONTAINING N-TERMINAL PLANT-TYPE DOMAIN-CONTAINING PROTEIN"/>
    <property type="match status" value="1"/>
</dbReference>
<dbReference type="PRINTS" id="PR00109">
    <property type="entry name" value="TYRKINASE"/>
</dbReference>
<feature type="binding site" evidence="12">
    <location>
        <position position="1154"/>
    </location>
    <ligand>
        <name>ATP</name>
        <dbReference type="ChEBI" id="CHEBI:30616"/>
    </ligand>
</feature>
<dbReference type="SUPFAM" id="SSF48366">
    <property type="entry name" value="Ras GEF"/>
    <property type="match status" value="1"/>
</dbReference>
<dbReference type="PROSITE" id="PS50011">
    <property type="entry name" value="PROTEIN_KINASE_DOM"/>
    <property type="match status" value="1"/>
</dbReference>
<evidence type="ECO:0000256" key="5">
    <source>
        <dbReference type="ARBA" id="ARBA00022729"/>
    </source>
</evidence>
<dbReference type="GO" id="GO:0005886">
    <property type="term" value="C:plasma membrane"/>
    <property type="evidence" value="ECO:0007669"/>
    <property type="project" value="UniProtKB-SubCell"/>
</dbReference>
<organism evidence="17 18">
    <name type="scientific">Planoprotostelium fungivorum</name>
    <dbReference type="NCBI Taxonomy" id="1890364"/>
    <lineage>
        <taxon>Eukaryota</taxon>
        <taxon>Amoebozoa</taxon>
        <taxon>Evosea</taxon>
        <taxon>Variosea</taxon>
        <taxon>Cavosteliida</taxon>
        <taxon>Cavosteliaceae</taxon>
        <taxon>Planoprotostelium</taxon>
    </lineage>
</organism>